<evidence type="ECO:0000256" key="1">
    <source>
        <dbReference type="SAM" id="MobiDB-lite"/>
    </source>
</evidence>
<keyword evidence="2" id="KW-0732">Signal</keyword>
<accession>A0A328AVM4</accession>
<feature type="region of interest" description="Disordered" evidence="1">
    <location>
        <begin position="273"/>
        <end position="300"/>
    </location>
</feature>
<dbReference type="AlphaFoldDB" id="A0A328AVM4"/>
<reference evidence="4" key="1">
    <citation type="submission" date="2018-05" db="EMBL/GenBank/DDBJ databases">
        <authorList>
            <person name="Li X."/>
        </authorList>
    </citation>
    <scope>NUCLEOTIDE SEQUENCE [LARGE SCALE GENOMIC DNA]</scope>
    <source>
        <strain evidence="4">HKS-05</strain>
    </source>
</reference>
<evidence type="ECO:0000313" key="4">
    <source>
        <dbReference type="Proteomes" id="UP000249842"/>
    </source>
</evidence>
<feature type="compositionally biased region" description="Low complexity" evidence="1">
    <location>
        <begin position="290"/>
        <end position="300"/>
    </location>
</feature>
<dbReference type="RefSeq" id="WP_111455940.1">
    <property type="nucleotide sequence ID" value="NZ_QFYP01000001.1"/>
</dbReference>
<evidence type="ECO:0000256" key="2">
    <source>
        <dbReference type="SAM" id="SignalP"/>
    </source>
</evidence>
<feature type="chain" id="PRO_5016467441" evidence="2">
    <location>
        <begin position="21"/>
        <end position="300"/>
    </location>
</feature>
<evidence type="ECO:0000313" key="3">
    <source>
        <dbReference type="EMBL" id="RAK58647.1"/>
    </source>
</evidence>
<protein>
    <submittedName>
        <fullName evidence="3">Uncharacterized protein</fullName>
    </submittedName>
</protein>
<dbReference type="OrthoDB" id="7187120at2"/>
<gene>
    <name evidence="3" type="ORF">DJ021_01960</name>
</gene>
<comment type="caution">
    <text evidence="3">The sequence shown here is derived from an EMBL/GenBank/DDBJ whole genome shotgun (WGS) entry which is preliminary data.</text>
</comment>
<organism evidence="3 4">
    <name type="scientific">Phenylobacterium hankyongense</name>
    <dbReference type="NCBI Taxonomy" id="1813876"/>
    <lineage>
        <taxon>Bacteria</taxon>
        <taxon>Pseudomonadati</taxon>
        <taxon>Pseudomonadota</taxon>
        <taxon>Alphaproteobacteria</taxon>
        <taxon>Caulobacterales</taxon>
        <taxon>Caulobacteraceae</taxon>
        <taxon>Phenylobacterium</taxon>
    </lineage>
</organism>
<sequence>MRRAALIALAAVMLAAPAQAQLLRRAPPPAGGLPAPPPGLAAQEAEIWPFPAPDPRTWWDDKWPAAPEAADPLGGRKLGRSERLIAIDNGVDASTYRLWGLLPLQWQLPRGEEMILEVWVRPARSVRQSIVRITVRRDGHAFVQGRAGFACCEAGISRRIGFDAELPAGAAQTFLALRNHPMWNAPREVAVAEGGQAADAVCLDGVSYDLTLVVPGRSRSLRRACDSAAIGQVADALEPALGAALGHDPRFDVLYPGGAGFGGARNAYRELTAAGGTLRADPNARRRSPGAEPQPEAAPP</sequence>
<proteinExistence type="predicted"/>
<name>A0A328AVM4_9CAUL</name>
<dbReference type="Proteomes" id="UP000249842">
    <property type="component" value="Unassembled WGS sequence"/>
</dbReference>
<feature type="signal peptide" evidence="2">
    <location>
        <begin position="1"/>
        <end position="20"/>
    </location>
</feature>
<keyword evidence="4" id="KW-1185">Reference proteome</keyword>
<dbReference type="EMBL" id="QFYP01000001">
    <property type="protein sequence ID" value="RAK58647.1"/>
    <property type="molecule type" value="Genomic_DNA"/>
</dbReference>